<protein>
    <submittedName>
        <fullName evidence="9">MFS transporter</fullName>
    </submittedName>
</protein>
<feature type="transmembrane region" description="Helical" evidence="7">
    <location>
        <begin position="137"/>
        <end position="157"/>
    </location>
</feature>
<comment type="caution">
    <text evidence="9">The sequence shown here is derived from an EMBL/GenBank/DDBJ whole genome shotgun (WGS) entry which is preliminary data.</text>
</comment>
<keyword evidence="10" id="KW-1185">Reference proteome</keyword>
<dbReference type="PROSITE" id="PS50850">
    <property type="entry name" value="MFS"/>
    <property type="match status" value="1"/>
</dbReference>
<evidence type="ECO:0000313" key="9">
    <source>
        <dbReference type="EMBL" id="PSB50349.1"/>
    </source>
</evidence>
<feature type="transmembrane region" description="Helical" evidence="7">
    <location>
        <begin position="400"/>
        <end position="419"/>
    </location>
</feature>
<accession>A0A2T1FZC5</accession>
<dbReference type="InterPro" id="IPR020846">
    <property type="entry name" value="MFS_dom"/>
</dbReference>
<reference evidence="9 10" key="1">
    <citation type="submission" date="2018-03" db="EMBL/GenBank/DDBJ databases">
        <title>The ancient ancestry and fast evolution of plastids.</title>
        <authorList>
            <person name="Moore K.R."/>
            <person name="Magnabosco C."/>
            <person name="Momper L."/>
            <person name="Gold D.A."/>
            <person name="Bosak T."/>
            <person name="Fournier G.P."/>
        </authorList>
    </citation>
    <scope>NUCLEOTIDE SEQUENCE [LARGE SCALE GENOMIC DNA]</scope>
    <source>
        <strain evidence="9 10">CCALA 037</strain>
    </source>
</reference>
<dbReference type="InterPro" id="IPR011701">
    <property type="entry name" value="MFS"/>
</dbReference>
<feature type="transmembrane region" description="Helical" evidence="7">
    <location>
        <begin position="163"/>
        <end position="181"/>
    </location>
</feature>
<dbReference type="SUPFAM" id="SSF103473">
    <property type="entry name" value="MFS general substrate transporter"/>
    <property type="match status" value="1"/>
</dbReference>
<evidence type="ECO:0000256" key="6">
    <source>
        <dbReference type="ARBA" id="ARBA00023136"/>
    </source>
</evidence>
<evidence type="ECO:0000256" key="7">
    <source>
        <dbReference type="SAM" id="Phobius"/>
    </source>
</evidence>
<dbReference type="AlphaFoldDB" id="A0A2T1FZC5"/>
<organism evidence="9 10">
    <name type="scientific">Chamaesiphon polymorphus CCALA 037</name>
    <dbReference type="NCBI Taxonomy" id="2107692"/>
    <lineage>
        <taxon>Bacteria</taxon>
        <taxon>Bacillati</taxon>
        <taxon>Cyanobacteriota</taxon>
        <taxon>Cyanophyceae</taxon>
        <taxon>Gomontiellales</taxon>
        <taxon>Chamaesiphonaceae</taxon>
        <taxon>Chamaesiphon</taxon>
    </lineage>
</organism>
<feature type="transmembrane region" description="Helical" evidence="7">
    <location>
        <begin position="228"/>
        <end position="254"/>
    </location>
</feature>
<feature type="transmembrane region" description="Helical" evidence="7">
    <location>
        <begin position="95"/>
        <end position="116"/>
    </location>
</feature>
<feature type="domain" description="Major facilitator superfamily (MFS) profile" evidence="8">
    <location>
        <begin position="3"/>
        <end position="426"/>
    </location>
</feature>
<dbReference type="PANTHER" id="PTHR43266">
    <property type="entry name" value="MACROLIDE-EFFLUX PROTEIN"/>
    <property type="match status" value="1"/>
</dbReference>
<feature type="transmembrane region" description="Helical" evidence="7">
    <location>
        <begin position="287"/>
        <end position="306"/>
    </location>
</feature>
<evidence type="ECO:0000256" key="4">
    <source>
        <dbReference type="ARBA" id="ARBA00022692"/>
    </source>
</evidence>
<feature type="transmembrane region" description="Helical" evidence="7">
    <location>
        <begin position="260"/>
        <end position="280"/>
    </location>
</feature>
<feature type="transmembrane region" description="Helical" evidence="7">
    <location>
        <begin position="347"/>
        <end position="366"/>
    </location>
</feature>
<dbReference type="CDD" id="cd06173">
    <property type="entry name" value="MFS_MefA_like"/>
    <property type="match status" value="1"/>
</dbReference>
<evidence type="ECO:0000256" key="5">
    <source>
        <dbReference type="ARBA" id="ARBA00022989"/>
    </source>
</evidence>
<gene>
    <name evidence="9" type="ORF">C7B77_22865</name>
</gene>
<dbReference type="Gene3D" id="1.20.1250.20">
    <property type="entry name" value="MFS general substrate transporter like domains"/>
    <property type="match status" value="1"/>
</dbReference>
<dbReference type="InterPro" id="IPR036259">
    <property type="entry name" value="MFS_trans_sf"/>
</dbReference>
<sequence>MRAFLTIWSGQFVSLIGSGITSFALDLWVYQQTGSVTQYALIALFNVIPPILISPIAGVFVDRWDRRSTIVGSDFIAAICTGFVAVLFFAGNLQVWQVAVVTTLISTVSVFQRLALTTSTKLLVADKNLENAVGLTQISESIGSLVVPALAGTLVLLVKMEGVLLIDFATYLVSLFTLLLVKIPTHLPTTNTAEVEEQPQGWAAFAALRSELGFGWEYTLAHPDILSLLIYFTVINFLIGLVSLLLVPMVLGFLSSSAAGSMLTIGGIGSLFGGLLLGFFGGAKYRITKIMFFGVCLGLSIILAGIQPSSILITIAIFVGMLSFSLINGISEVLFISNVPVEVQGRVFGLQGMIAASSLPIAYLMAGPLTDWIFEPLLAKNGALADTVGRVVGVGAGRGIALLFIVLGILQVAVTLYAYSYRPLRKLDSFIPPLSSENSELENE</sequence>
<feature type="transmembrane region" description="Helical" evidence="7">
    <location>
        <begin position="36"/>
        <end position="61"/>
    </location>
</feature>
<dbReference type="OrthoDB" id="9775268at2"/>
<dbReference type="PANTHER" id="PTHR43266:SF2">
    <property type="entry name" value="MAJOR FACILITATOR SUPERFAMILY (MFS) PROFILE DOMAIN-CONTAINING PROTEIN"/>
    <property type="match status" value="1"/>
</dbReference>
<keyword evidence="3" id="KW-1003">Cell membrane</keyword>
<dbReference type="GO" id="GO:0005886">
    <property type="term" value="C:plasma membrane"/>
    <property type="evidence" value="ECO:0007669"/>
    <property type="project" value="UniProtKB-SubCell"/>
</dbReference>
<dbReference type="Proteomes" id="UP000238937">
    <property type="component" value="Unassembled WGS sequence"/>
</dbReference>
<feature type="transmembrane region" description="Helical" evidence="7">
    <location>
        <begin position="68"/>
        <end position="89"/>
    </location>
</feature>
<comment type="subcellular location">
    <subcellularLocation>
        <location evidence="1">Cell membrane</location>
        <topology evidence="1">Multi-pass membrane protein</topology>
    </subcellularLocation>
</comment>
<dbReference type="EMBL" id="PVWO01000402">
    <property type="protein sequence ID" value="PSB50349.1"/>
    <property type="molecule type" value="Genomic_DNA"/>
</dbReference>
<evidence type="ECO:0000259" key="8">
    <source>
        <dbReference type="PROSITE" id="PS50850"/>
    </source>
</evidence>
<dbReference type="GO" id="GO:0022857">
    <property type="term" value="F:transmembrane transporter activity"/>
    <property type="evidence" value="ECO:0007669"/>
    <property type="project" value="InterPro"/>
</dbReference>
<keyword evidence="5 7" id="KW-1133">Transmembrane helix</keyword>
<feature type="transmembrane region" description="Helical" evidence="7">
    <location>
        <begin position="12"/>
        <end position="30"/>
    </location>
</feature>
<keyword evidence="4 7" id="KW-0812">Transmembrane</keyword>
<keyword evidence="2" id="KW-0813">Transport</keyword>
<feature type="transmembrane region" description="Helical" evidence="7">
    <location>
        <begin position="312"/>
        <end position="335"/>
    </location>
</feature>
<keyword evidence="6 7" id="KW-0472">Membrane</keyword>
<evidence type="ECO:0000256" key="1">
    <source>
        <dbReference type="ARBA" id="ARBA00004651"/>
    </source>
</evidence>
<evidence type="ECO:0000313" key="10">
    <source>
        <dbReference type="Proteomes" id="UP000238937"/>
    </source>
</evidence>
<evidence type="ECO:0000256" key="3">
    <source>
        <dbReference type="ARBA" id="ARBA00022475"/>
    </source>
</evidence>
<dbReference type="Pfam" id="PF07690">
    <property type="entry name" value="MFS_1"/>
    <property type="match status" value="1"/>
</dbReference>
<proteinExistence type="predicted"/>
<name>A0A2T1FZC5_9CYAN</name>
<evidence type="ECO:0000256" key="2">
    <source>
        <dbReference type="ARBA" id="ARBA00022448"/>
    </source>
</evidence>